<dbReference type="Proteomes" id="UP000018781">
    <property type="component" value="Chromosome"/>
</dbReference>
<dbReference type="KEGG" id="rpy:Y013_01790"/>
<feature type="region of interest" description="Disordered" evidence="1">
    <location>
        <begin position="1"/>
        <end position="47"/>
    </location>
</feature>
<dbReference type="RefSeq" id="WP_024100712.1">
    <property type="nucleotide sequence ID" value="NC_023150.1"/>
</dbReference>
<dbReference type="InterPro" id="IPR006448">
    <property type="entry name" value="Phage_term_ssu_P27"/>
</dbReference>
<evidence type="ECO:0000313" key="2">
    <source>
        <dbReference type="EMBL" id="AHD19523.1"/>
    </source>
</evidence>
<evidence type="ECO:0000313" key="3">
    <source>
        <dbReference type="Proteomes" id="UP000018781"/>
    </source>
</evidence>
<feature type="compositionally biased region" description="Pro residues" evidence="1">
    <location>
        <begin position="1"/>
        <end position="10"/>
    </location>
</feature>
<name>V9XAU8_9NOCA</name>
<dbReference type="NCBIfam" id="TIGR01558">
    <property type="entry name" value="sm_term_P27"/>
    <property type="match status" value="1"/>
</dbReference>
<dbReference type="Pfam" id="PF05119">
    <property type="entry name" value="Terminase_4"/>
    <property type="match status" value="1"/>
</dbReference>
<sequence>MGKGPAPRPPALKLLNGRREGYDSGGRKVNAGPGFKREPLGPPPPDLPDVAAAEWNSVAPELDRLELSKAVDRTSFRAYCMAVQRLHDAQAEVDRDGLTVPGSTGSLVKHPAVAILEAAERSVRAWAQEFGLTPSAEGRISAQAVNDADEGNPFADGATS</sequence>
<dbReference type="EMBL" id="CP006996">
    <property type="protein sequence ID" value="AHD19523.1"/>
    <property type="molecule type" value="Genomic_DNA"/>
</dbReference>
<evidence type="ECO:0000256" key="1">
    <source>
        <dbReference type="SAM" id="MobiDB-lite"/>
    </source>
</evidence>
<feature type="compositionally biased region" description="Basic and acidic residues" evidence="1">
    <location>
        <begin position="17"/>
        <end position="26"/>
    </location>
</feature>
<dbReference type="HOGENOM" id="CLU_107958_4_0_11"/>
<feature type="region of interest" description="Disordered" evidence="1">
    <location>
        <begin position="137"/>
        <end position="160"/>
    </location>
</feature>
<dbReference type="AlphaFoldDB" id="V9XAU8"/>
<accession>V9XAU8</accession>
<organism evidence="2 3">
    <name type="scientific">Rhodococcus pyridinivorans SB3094</name>
    <dbReference type="NCBI Taxonomy" id="1435356"/>
    <lineage>
        <taxon>Bacteria</taxon>
        <taxon>Bacillati</taxon>
        <taxon>Actinomycetota</taxon>
        <taxon>Actinomycetes</taxon>
        <taxon>Mycobacteriales</taxon>
        <taxon>Nocardiaceae</taxon>
        <taxon>Rhodococcus</taxon>
    </lineage>
</organism>
<dbReference type="PATRIC" id="fig|1435356.3.peg.355"/>
<reference evidence="2 3" key="1">
    <citation type="journal article" date="2014" name="Genome Announc.">
        <title>Complete Genome of Rhodococcus pyridinivorans SB3094, a Methyl-Ethyl-Ketone-Degrading Bacterium Used for Bioaugmentation.</title>
        <authorList>
            <person name="Dueholm M.S."/>
            <person name="Albertsen M."/>
            <person name="D'Imperio S."/>
            <person name="Tale V.P."/>
            <person name="Lewis D."/>
            <person name="Nielsen P.H."/>
            <person name="Nielsen J.L."/>
        </authorList>
    </citation>
    <scope>NUCLEOTIDE SEQUENCE [LARGE SCALE GENOMIC DNA]</scope>
    <source>
        <strain evidence="2 3">SB3094</strain>
    </source>
</reference>
<protein>
    <submittedName>
        <fullName evidence="2">Terminase</fullName>
    </submittedName>
</protein>
<gene>
    <name evidence="2" type="ORF">Y013_01790</name>
</gene>
<dbReference type="eggNOG" id="COG3747">
    <property type="taxonomic scope" value="Bacteria"/>
</dbReference>
<dbReference type="GeneID" id="29939207"/>
<proteinExistence type="predicted"/>